<protein>
    <submittedName>
        <fullName evidence="1">Uncharacterized protein</fullName>
    </submittedName>
</protein>
<dbReference type="EMBL" id="JAXIOK010000002">
    <property type="protein sequence ID" value="KAK4777621.1"/>
    <property type="molecule type" value="Genomic_DNA"/>
</dbReference>
<accession>A0AAN7LAL2</accession>
<gene>
    <name evidence="1" type="ORF">SAY87_017808</name>
</gene>
<keyword evidence="2" id="KW-1185">Reference proteome</keyword>
<name>A0AAN7LAL2_9MYRT</name>
<reference evidence="1 2" key="1">
    <citation type="journal article" date="2023" name="Hortic Res">
        <title>Pangenome of water caltrop reveals structural variations and asymmetric subgenome divergence after allopolyploidization.</title>
        <authorList>
            <person name="Zhang X."/>
            <person name="Chen Y."/>
            <person name="Wang L."/>
            <person name="Yuan Y."/>
            <person name="Fang M."/>
            <person name="Shi L."/>
            <person name="Lu R."/>
            <person name="Comes H.P."/>
            <person name="Ma Y."/>
            <person name="Chen Y."/>
            <person name="Huang G."/>
            <person name="Zhou Y."/>
            <person name="Zheng Z."/>
            <person name="Qiu Y."/>
        </authorList>
    </citation>
    <scope>NUCLEOTIDE SEQUENCE [LARGE SCALE GENOMIC DNA]</scope>
    <source>
        <tissue evidence="1">Roots</tissue>
    </source>
</reference>
<comment type="caution">
    <text evidence="1">The sequence shown here is derived from an EMBL/GenBank/DDBJ whole genome shotgun (WGS) entry which is preliminary data.</text>
</comment>
<evidence type="ECO:0000313" key="2">
    <source>
        <dbReference type="Proteomes" id="UP001345219"/>
    </source>
</evidence>
<proteinExistence type="predicted"/>
<dbReference type="Proteomes" id="UP001345219">
    <property type="component" value="Chromosome 14"/>
</dbReference>
<sequence length="83" mass="9034">MTGAGAEADVDGLVVDLLHRHLLDQHQLLPAVRKVAFNTSLIRSPCHADGYDPLDPHGNVTIKWDIMQANGDSFDVNAVSLFI</sequence>
<evidence type="ECO:0000313" key="1">
    <source>
        <dbReference type="EMBL" id="KAK4777621.1"/>
    </source>
</evidence>
<organism evidence="1 2">
    <name type="scientific">Trapa incisa</name>
    <dbReference type="NCBI Taxonomy" id="236973"/>
    <lineage>
        <taxon>Eukaryota</taxon>
        <taxon>Viridiplantae</taxon>
        <taxon>Streptophyta</taxon>
        <taxon>Embryophyta</taxon>
        <taxon>Tracheophyta</taxon>
        <taxon>Spermatophyta</taxon>
        <taxon>Magnoliopsida</taxon>
        <taxon>eudicotyledons</taxon>
        <taxon>Gunneridae</taxon>
        <taxon>Pentapetalae</taxon>
        <taxon>rosids</taxon>
        <taxon>malvids</taxon>
        <taxon>Myrtales</taxon>
        <taxon>Lythraceae</taxon>
        <taxon>Trapa</taxon>
    </lineage>
</organism>
<dbReference type="AlphaFoldDB" id="A0AAN7LAL2"/>